<sequence length="80" mass="9522">MKHGWQYIDEGGMIYKMRESMYSELRKARMTHSAILEYVNTVFCNTGNTFNLGFDLEKKCTYIKHREPIIKFTEIITYAD</sequence>
<gene>
    <name evidence="1" type="ORF">MM415A00812_0006</name>
</gene>
<accession>A0A6M3KEB9</accession>
<organism evidence="1">
    <name type="scientific">viral metagenome</name>
    <dbReference type="NCBI Taxonomy" id="1070528"/>
    <lineage>
        <taxon>unclassified sequences</taxon>
        <taxon>metagenomes</taxon>
        <taxon>organismal metagenomes</taxon>
    </lineage>
</organism>
<dbReference type="EMBL" id="MT142400">
    <property type="protein sequence ID" value="QJA79951.1"/>
    <property type="molecule type" value="Genomic_DNA"/>
</dbReference>
<proteinExistence type="predicted"/>
<reference evidence="1" key="1">
    <citation type="submission" date="2020-03" db="EMBL/GenBank/DDBJ databases">
        <title>The deep terrestrial virosphere.</title>
        <authorList>
            <person name="Holmfeldt K."/>
            <person name="Nilsson E."/>
            <person name="Simone D."/>
            <person name="Lopez-Fernandez M."/>
            <person name="Wu X."/>
            <person name="de Brujin I."/>
            <person name="Lundin D."/>
            <person name="Andersson A."/>
            <person name="Bertilsson S."/>
            <person name="Dopson M."/>
        </authorList>
    </citation>
    <scope>NUCLEOTIDE SEQUENCE</scope>
    <source>
        <strain evidence="1">MM415A00812</strain>
    </source>
</reference>
<protein>
    <submittedName>
        <fullName evidence="1">Uncharacterized protein</fullName>
    </submittedName>
</protein>
<dbReference type="AlphaFoldDB" id="A0A6M3KEB9"/>
<name>A0A6M3KEB9_9ZZZZ</name>
<evidence type="ECO:0000313" key="1">
    <source>
        <dbReference type="EMBL" id="QJA79951.1"/>
    </source>
</evidence>